<dbReference type="GO" id="GO:0003677">
    <property type="term" value="F:DNA binding"/>
    <property type="evidence" value="ECO:0007669"/>
    <property type="project" value="UniProtKB-KW"/>
</dbReference>
<dbReference type="PANTHER" id="PTHR33744">
    <property type="entry name" value="CARBOHYDRATE DIACID REGULATOR"/>
    <property type="match status" value="1"/>
</dbReference>
<dbReference type="Pfam" id="PF17853">
    <property type="entry name" value="GGDEF_2"/>
    <property type="match status" value="1"/>
</dbReference>
<organism evidence="5 6">
    <name type="scientific">Kibdelosporangium banguiense</name>
    <dbReference type="NCBI Taxonomy" id="1365924"/>
    <lineage>
        <taxon>Bacteria</taxon>
        <taxon>Bacillati</taxon>
        <taxon>Actinomycetota</taxon>
        <taxon>Actinomycetes</taxon>
        <taxon>Pseudonocardiales</taxon>
        <taxon>Pseudonocardiaceae</taxon>
        <taxon>Kibdelosporangium</taxon>
    </lineage>
</organism>
<accession>A0ABS4U1N9</accession>
<dbReference type="Pfam" id="PF25906">
    <property type="entry name" value="PucR-like_N"/>
    <property type="match status" value="1"/>
</dbReference>
<dbReference type="InterPro" id="IPR041522">
    <property type="entry name" value="CdaR_GGDEF"/>
</dbReference>
<dbReference type="EMBL" id="JAGINW010000001">
    <property type="protein sequence ID" value="MBP2330562.1"/>
    <property type="molecule type" value="Genomic_DNA"/>
</dbReference>
<gene>
    <name evidence="5" type="ORF">JOF56_010947</name>
</gene>
<dbReference type="Proteomes" id="UP001519332">
    <property type="component" value="Unassembled WGS sequence"/>
</dbReference>
<dbReference type="PANTHER" id="PTHR33744:SF1">
    <property type="entry name" value="DNA-BINDING TRANSCRIPTIONAL ACTIVATOR ADER"/>
    <property type="match status" value="1"/>
</dbReference>
<evidence type="ECO:0000313" key="6">
    <source>
        <dbReference type="Proteomes" id="UP001519332"/>
    </source>
</evidence>
<dbReference type="InterPro" id="IPR051448">
    <property type="entry name" value="CdaR-like_regulators"/>
</dbReference>
<evidence type="ECO:0000259" key="4">
    <source>
        <dbReference type="Pfam" id="PF25906"/>
    </source>
</evidence>
<reference evidence="5 6" key="1">
    <citation type="submission" date="2021-03" db="EMBL/GenBank/DDBJ databases">
        <title>Sequencing the genomes of 1000 actinobacteria strains.</title>
        <authorList>
            <person name="Klenk H.-P."/>
        </authorList>
    </citation>
    <scope>NUCLEOTIDE SEQUENCE [LARGE SCALE GENOMIC DNA]</scope>
    <source>
        <strain evidence="5 6">DSM 46670</strain>
    </source>
</reference>
<feature type="domain" description="PucR C-terminal helix-turn-helix" evidence="2">
    <location>
        <begin position="338"/>
        <end position="395"/>
    </location>
</feature>
<dbReference type="InterPro" id="IPR025736">
    <property type="entry name" value="PucR_C-HTH_dom"/>
</dbReference>
<evidence type="ECO:0000259" key="2">
    <source>
        <dbReference type="Pfam" id="PF13556"/>
    </source>
</evidence>
<evidence type="ECO:0000256" key="1">
    <source>
        <dbReference type="ARBA" id="ARBA00006754"/>
    </source>
</evidence>
<dbReference type="RefSeq" id="WP_209647158.1">
    <property type="nucleotide sequence ID" value="NZ_JAGINW010000001.1"/>
</dbReference>
<dbReference type="Gene3D" id="1.10.10.2840">
    <property type="entry name" value="PucR C-terminal helix-turn-helix domain"/>
    <property type="match status" value="1"/>
</dbReference>
<dbReference type="Pfam" id="PF13556">
    <property type="entry name" value="HTH_30"/>
    <property type="match status" value="1"/>
</dbReference>
<dbReference type="InterPro" id="IPR042070">
    <property type="entry name" value="PucR_C-HTH_sf"/>
</dbReference>
<feature type="domain" description="CdaR GGDEF-like" evidence="3">
    <location>
        <begin position="188"/>
        <end position="285"/>
    </location>
</feature>
<sequence length="413" mass="45977">MTTELDRAVGTPSQQALTAVPRELAERMRPHLGQMVRDMIVEIQRAVPAYRQPLEGKFGEMLVGGVQTAIEECYDTIGTSPSCRSDWLKFFRYTGKVEFLQGRTMDALQTAVRIGGRVAWRHLSTEGRALGIEPDTLFAAADAIFAYVDELSAVAVEGYTEAQARAGGARERRRQQLLKMILAKPQASRESIAELAAMTGWTLPDQLAVIALEYREDQHQLPATALGPQVLVDLESAEPCLVVAEPELHLSRLASELRGRRAAIGPAAPLENARHSLRCARTALTLVQRRALPQQPITWCRDHLSTLLLLSDEFLAGRLVRRALSPFADLTEKQRDRLMSTLHVWLGSGGGINEIANRLGIHPQTVRYRIHQLTELLGDRLNDPAERLNLEIALRTRQLLYRRQPTKTGPNTA</sequence>
<name>A0ABS4U1N9_9PSEU</name>
<dbReference type="InterPro" id="IPR058663">
    <property type="entry name" value="PucR-like_N"/>
</dbReference>
<comment type="caution">
    <text evidence="5">The sequence shown here is derived from an EMBL/GenBank/DDBJ whole genome shotgun (WGS) entry which is preliminary data.</text>
</comment>
<comment type="similarity">
    <text evidence="1">Belongs to the CdaR family.</text>
</comment>
<evidence type="ECO:0000313" key="5">
    <source>
        <dbReference type="EMBL" id="MBP2330562.1"/>
    </source>
</evidence>
<protein>
    <submittedName>
        <fullName evidence="5">DNA-binding CsgD family transcriptional regulator</fullName>
    </submittedName>
</protein>
<keyword evidence="6" id="KW-1185">Reference proteome</keyword>
<feature type="domain" description="PucR-like N-terminal" evidence="4">
    <location>
        <begin position="19"/>
        <end position="182"/>
    </location>
</feature>
<keyword evidence="5" id="KW-0238">DNA-binding</keyword>
<proteinExistence type="inferred from homology"/>
<evidence type="ECO:0000259" key="3">
    <source>
        <dbReference type="Pfam" id="PF17853"/>
    </source>
</evidence>